<dbReference type="HOGENOM" id="CLU_652557_0_0_1"/>
<dbReference type="STRING" id="31234.E3LKZ5"/>
<protein>
    <submittedName>
        <fullName evidence="3">Uncharacterized protein</fullName>
    </submittedName>
</protein>
<proteinExistence type="predicted"/>
<evidence type="ECO:0000313" key="4">
    <source>
        <dbReference type="Proteomes" id="UP000008281"/>
    </source>
</evidence>
<sequence>MGAECSKFIRDLCSTIFCCCRKRKRSDLTVLPPVPRHPDPYNLSTQQYYSTNNRFQDNDFQRQMAENRQRFDQRMDDARRQVGLPPSGFSADLESQNYQIGREERERREEAEHQKRLEKIRAESREKRERTRRLNDESEREENRRLRMEREVQNDRVQEMIERAREDNKRKDRETEYESERAIKRIREEGKFDNEEHEREKERLQLRSRLVDDRIQNNDLNFRRENIEREQELQRAQDEQNKRRMEIDKDFERKRERMYEEAERRRTEMNRQFEEIQKMMLRKVWNEIIERNWTNRLNSLRNANNDSKRMESRCLRATPNPSDVEEWKEVLKTLRRTMHDESSNMSQMYSNTGKSFLIDIKDSVNLVAQKCDALLGALHNGENASHLRQLSNEVDRSCMSIPTLAELKNNYYTEMRNHSSL</sequence>
<feature type="region of interest" description="Disordered" evidence="2">
    <location>
        <begin position="80"/>
        <end position="145"/>
    </location>
</feature>
<dbReference type="Proteomes" id="UP000008281">
    <property type="component" value="Unassembled WGS sequence"/>
</dbReference>
<feature type="coiled-coil region" evidence="1">
    <location>
        <begin position="252"/>
        <end position="279"/>
    </location>
</feature>
<dbReference type="AlphaFoldDB" id="E3LKZ5"/>
<evidence type="ECO:0000313" key="3">
    <source>
        <dbReference type="EMBL" id="EFO99741.1"/>
    </source>
</evidence>
<name>E3LKZ5_CAERE</name>
<dbReference type="OrthoDB" id="10576798at2759"/>
<keyword evidence="4" id="KW-1185">Reference proteome</keyword>
<dbReference type="InParanoid" id="E3LKZ5"/>
<gene>
    <name evidence="3" type="ORF">CRE_18502</name>
</gene>
<dbReference type="RefSeq" id="XP_003115254.2">
    <property type="nucleotide sequence ID" value="XM_003115206.2"/>
</dbReference>
<dbReference type="eggNOG" id="ENOG502THYF">
    <property type="taxonomic scope" value="Eukaryota"/>
</dbReference>
<dbReference type="EMBL" id="DS268410">
    <property type="protein sequence ID" value="EFO99741.1"/>
    <property type="molecule type" value="Genomic_DNA"/>
</dbReference>
<accession>E3LKZ5</accession>
<dbReference type="CTD" id="9839507"/>
<evidence type="ECO:0000256" key="2">
    <source>
        <dbReference type="SAM" id="MobiDB-lite"/>
    </source>
</evidence>
<dbReference type="FunCoup" id="E3LKZ5">
    <property type="interactions" value="1"/>
</dbReference>
<dbReference type="OMA" id="WYNEINT"/>
<evidence type="ECO:0000256" key="1">
    <source>
        <dbReference type="SAM" id="Coils"/>
    </source>
</evidence>
<keyword evidence="1" id="KW-0175">Coiled coil</keyword>
<dbReference type="GeneID" id="9839507"/>
<reference evidence="3" key="1">
    <citation type="submission" date="2007-07" db="EMBL/GenBank/DDBJ databases">
        <title>PCAP assembly of the Caenorhabditis remanei genome.</title>
        <authorList>
            <consortium name="The Caenorhabditis remanei Sequencing Consortium"/>
            <person name="Wilson R.K."/>
        </authorList>
    </citation>
    <scope>NUCLEOTIDE SEQUENCE [LARGE SCALE GENOMIC DNA]</scope>
    <source>
        <strain evidence="3">PB4641</strain>
    </source>
</reference>
<feature type="compositionally biased region" description="Basic and acidic residues" evidence="2">
    <location>
        <begin position="101"/>
        <end position="145"/>
    </location>
</feature>
<organism evidence="4">
    <name type="scientific">Caenorhabditis remanei</name>
    <name type="common">Caenorhabditis vulgaris</name>
    <dbReference type="NCBI Taxonomy" id="31234"/>
    <lineage>
        <taxon>Eukaryota</taxon>
        <taxon>Metazoa</taxon>
        <taxon>Ecdysozoa</taxon>
        <taxon>Nematoda</taxon>
        <taxon>Chromadorea</taxon>
        <taxon>Rhabditida</taxon>
        <taxon>Rhabditina</taxon>
        <taxon>Rhabditomorpha</taxon>
        <taxon>Rhabditoidea</taxon>
        <taxon>Rhabditidae</taxon>
        <taxon>Peloderinae</taxon>
        <taxon>Caenorhabditis</taxon>
    </lineage>
</organism>
<dbReference type="KEGG" id="crq:GCK72_019170"/>